<reference evidence="5 6" key="1">
    <citation type="journal article" date="2019" name="Int. J. Syst. Evol. Microbiol.">
        <title>The Global Catalogue of Microorganisms (GCM) 10K type strain sequencing project: providing services to taxonomists for standard genome sequencing and annotation.</title>
        <authorList>
            <consortium name="The Broad Institute Genomics Platform"/>
            <consortium name="The Broad Institute Genome Sequencing Center for Infectious Disease"/>
            <person name="Wu L."/>
            <person name="Ma J."/>
        </authorList>
    </citation>
    <scope>NUCLEOTIDE SEQUENCE [LARGE SCALE GENOMIC DNA]</scope>
    <source>
        <strain evidence="5 6">JCM 10303</strain>
    </source>
</reference>
<keyword evidence="6" id="KW-1185">Reference proteome</keyword>
<proteinExistence type="inferred from homology"/>
<evidence type="ECO:0000313" key="5">
    <source>
        <dbReference type="EMBL" id="GAA0563310.1"/>
    </source>
</evidence>
<evidence type="ECO:0000256" key="2">
    <source>
        <dbReference type="ARBA" id="ARBA00022448"/>
    </source>
</evidence>
<dbReference type="Pfam" id="PF01547">
    <property type="entry name" value="SBP_bac_1"/>
    <property type="match status" value="1"/>
</dbReference>
<keyword evidence="3 4" id="KW-0732">Signal</keyword>
<feature type="signal peptide" evidence="4">
    <location>
        <begin position="1"/>
        <end position="24"/>
    </location>
</feature>
<dbReference type="EMBL" id="BAAAGS010000103">
    <property type="protein sequence ID" value="GAA0563310.1"/>
    <property type="molecule type" value="Genomic_DNA"/>
</dbReference>
<accession>A0ABN1EBS6</accession>
<comment type="caution">
    <text evidence="5">The sequence shown here is derived from an EMBL/GenBank/DDBJ whole genome shotgun (WGS) entry which is preliminary data.</text>
</comment>
<protein>
    <submittedName>
        <fullName evidence="5">ABC transporter substrate-binding protein</fullName>
    </submittedName>
</protein>
<dbReference type="CDD" id="cd14750">
    <property type="entry name" value="PBP2_TMBP"/>
    <property type="match status" value="1"/>
</dbReference>
<evidence type="ECO:0000313" key="6">
    <source>
        <dbReference type="Proteomes" id="UP001500729"/>
    </source>
</evidence>
<dbReference type="RefSeq" id="WP_011874286.1">
    <property type="nucleotide sequence ID" value="NZ_BAAAGS010000103.1"/>
</dbReference>
<evidence type="ECO:0000256" key="3">
    <source>
        <dbReference type="ARBA" id="ARBA00022729"/>
    </source>
</evidence>
<dbReference type="InterPro" id="IPR006059">
    <property type="entry name" value="SBP"/>
</dbReference>
<evidence type="ECO:0000256" key="1">
    <source>
        <dbReference type="ARBA" id="ARBA00008520"/>
    </source>
</evidence>
<comment type="similarity">
    <text evidence="1">Belongs to the bacterial solute-binding protein 1 family.</text>
</comment>
<feature type="chain" id="PRO_5047001892" evidence="4">
    <location>
        <begin position="25"/>
        <end position="429"/>
    </location>
</feature>
<name>A0ABN1EBS6_SACER</name>
<dbReference type="PANTHER" id="PTHR30061:SF50">
    <property type="entry name" value="MALTOSE_MALTODEXTRIN-BINDING PERIPLASMIC PROTEIN"/>
    <property type="match status" value="1"/>
</dbReference>
<dbReference type="PANTHER" id="PTHR30061">
    <property type="entry name" value="MALTOSE-BINDING PERIPLASMIC PROTEIN"/>
    <property type="match status" value="1"/>
</dbReference>
<keyword evidence="2" id="KW-0813">Transport</keyword>
<dbReference type="Proteomes" id="UP001500729">
    <property type="component" value="Unassembled WGS sequence"/>
</dbReference>
<dbReference type="Gene3D" id="3.40.190.10">
    <property type="entry name" value="Periplasmic binding protein-like II"/>
    <property type="match status" value="2"/>
</dbReference>
<sequence>MKFKRATSVSIMICALVLPNAACGAGDREHAATEPLEGRGPITFVTGKDDYGVNPRLVAEWNRTHPREPVRLIELPASGDEQRQQMIQNAQTRSDAFTVLDLDSVWVSEFAANRWITELPEEQFDTSKYLGPPVETALYRGRLFSVPASSDGAMLYYRKDLLDEAGVAPPTTLAELQQACRRVLALPRAAGMSCYTGQFEKYEGLVANFAEVVHGAGGKIVGEDGRPDVNTPQARQALDFLVDGLRSGVIPRQSIAFKEPESRRAFQEGRVVFSRWWPSQWSLLSKTDGSSAVAGKFAVTALPGLTGPGVSSLGGHNVAISSYGRNKATALDFIKFRASEQQQRNYLAQGAMAPTIASLYEDPALRERYPYLPVLKESIAGAEPRPRVVKYGEVTQAIQDEVYDALTGTKTSGQALADLQNRLEGLIKL</sequence>
<dbReference type="SUPFAM" id="SSF53850">
    <property type="entry name" value="Periplasmic binding protein-like II"/>
    <property type="match status" value="1"/>
</dbReference>
<evidence type="ECO:0000256" key="4">
    <source>
        <dbReference type="SAM" id="SignalP"/>
    </source>
</evidence>
<gene>
    <name evidence="5" type="ORF">GCM10009533_69560</name>
</gene>
<organism evidence="5 6">
    <name type="scientific">Saccharopolyspora erythraea</name>
    <name type="common">Streptomyces erythraeus</name>
    <dbReference type="NCBI Taxonomy" id="1836"/>
    <lineage>
        <taxon>Bacteria</taxon>
        <taxon>Bacillati</taxon>
        <taxon>Actinomycetota</taxon>
        <taxon>Actinomycetes</taxon>
        <taxon>Pseudonocardiales</taxon>
        <taxon>Pseudonocardiaceae</taxon>
        <taxon>Saccharopolyspora</taxon>
    </lineage>
</organism>